<dbReference type="InterPro" id="IPR010259">
    <property type="entry name" value="S8pro/Inhibitor_I9"/>
</dbReference>
<reference evidence="9 10" key="1">
    <citation type="journal article" date="2024" name="J. Plant Pathol.">
        <title>Sequence and assembly of the genome of Seiridium unicorne, isolate CBS 538.82, causal agent of cypress canker disease.</title>
        <authorList>
            <person name="Scali E."/>
            <person name="Rocca G.D."/>
            <person name="Danti R."/>
            <person name="Garbelotto M."/>
            <person name="Barberini S."/>
            <person name="Baroncelli R."/>
            <person name="Emiliani G."/>
        </authorList>
    </citation>
    <scope>NUCLEOTIDE SEQUENCE [LARGE SCALE GENOMIC DNA]</scope>
    <source>
        <strain evidence="9 10">BM-138-508</strain>
    </source>
</reference>
<keyword evidence="4" id="KW-0378">Hydrolase</keyword>
<feature type="chain" id="PRO_5045398463" evidence="6">
    <location>
        <begin position="21"/>
        <end position="300"/>
    </location>
</feature>
<keyword evidence="2" id="KW-0645">Protease</keyword>
<comment type="caution">
    <text evidence="5">Lacks conserved residue(s) required for the propagation of feature annotation.</text>
</comment>
<evidence type="ECO:0000256" key="6">
    <source>
        <dbReference type="SAM" id="SignalP"/>
    </source>
</evidence>
<sequence>MMITRRLTPVLAALLPVGLASPTPVSQQFKREVISGKYIITLREDVPSHIEQAYHCVIENTYNISTWKAYAGEFDDETIQQVKDGPEVSTVEDDNAMYHWSAGDSSISEATLEYNVVGGSHVDTLGHGTHVAGTIGVSTYGVAKQANLISVMIFSGATGTTRQTRCAINLSIGGSASSTWISAVNAIYSSGVLSVVATGNGDDNGKSPCFEAIACECPEYGAGVDILASGVGVLSSYIGSNTATWSLNGTSMATPRVVSWSCSVSPGSCKLEHPCSRDQPYQCSLHIWKDHGNSERQPPT</sequence>
<dbReference type="Gene3D" id="3.40.50.200">
    <property type="entry name" value="Peptidase S8/S53 domain"/>
    <property type="match status" value="1"/>
</dbReference>
<dbReference type="SUPFAM" id="SSF52743">
    <property type="entry name" value="Subtilisin-like"/>
    <property type="match status" value="1"/>
</dbReference>
<evidence type="ECO:0000313" key="9">
    <source>
        <dbReference type="EMBL" id="KAK9425402.1"/>
    </source>
</evidence>
<evidence type="ECO:0000256" key="2">
    <source>
        <dbReference type="ARBA" id="ARBA00022670"/>
    </source>
</evidence>
<dbReference type="PANTHER" id="PTHR43806">
    <property type="entry name" value="PEPTIDASE S8"/>
    <property type="match status" value="1"/>
</dbReference>
<accession>A0ABR2VES0</accession>
<organism evidence="9 10">
    <name type="scientific">Seiridium unicorne</name>
    <dbReference type="NCBI Taxonomy" id="138068"/>
    <lineage>
        <taxon>Eukaryota</taxon>
        <taxon>Fungi</taxon>
        <taxon>Dikarya</taxon>
        <taxon>Ascomycota</taxon>
        <taxon>Pezizomycotina</taxon>
        <taxon>Sordariomycetes</taxon>
        <taxon>Xylariomycetidae</taxon>
        <taxon>Amphisphaeriales</taxon>
        <taxon>Sporocadaceae</taxon>
        <taxon>Seiridium</taxon>
    </lineage>
</organism>
<dbReference type="Pfam" id="PF00082">
    <property type="entry name" value="Peptidase_S8"/>
    <property type="match status" value="1"/>
</dbReference>
<evidence type="ECO:0000313" key="10">
    <source>
        <dbReference type="Proteomes" id="UP001408356"/>
    </source>
</evidence>
<dbReference type="PROSITE" id="PS51892">
    <property type="entry name" value="SUBTILASE"/>
    <property type="match status" value="1"/>
</dbReference>
<dbReference type="EMBL" id="JARVKF010000018">
    <property type="protein sequence ID" value="KAK9425402.1"/>
    <property type="molecule type" value="Genomic_DNA"/>
</dbReference>
<comment type="caution">
    <text evidence="9">The sequence shown here is derived from an EMBL/GenBank/DDBJ whole genome shotgun (WGS) entry which is preliminary data.</text>
</comment>
<keyword evidence="10" id="KW-1185">Reference proteome</keyword>
<keyword evidence="3 6" id="KW-0732">Signal</keyword>
<dbReference type="PANTHER" id="PTHR43806:SF58">
    <property type="entry name" value="ALKALINE PROTEASE 1-RELATED"/>
    <property type="match status" value="1"/>
</dbReference>
<keyword evidence="4" id="KW-0720">Serine protease</keyword>
<dbReference type="InterPro" id="IPR000209">
    <property type="entry name" value="Peptidase_S8/S53_dom"/>
</dbReference>
<dbReference type="InterPro" id="IPR036852">
    <property type="entry name" value="Peptidase_S8/S53_dom_sf"/>
</dbReference>
<proteinExistence type="inferred from homology"/>
<dbReference type="Proteomes" id="UP001408356">
    <property type="component" value="Unassembled WGS sequence"/>
</dbReference>
<gene>
    <name evidence="9" type="ORF">SUNI508_13076</name>
</gene>
<dbReference type="Pfam" id="PF05922">
    <property type="entry name" value="Inhibitor_I9"/>
    <property type="match status" value="1"/>
</dbReference>
<dbReference type="SUPFAM" id="SSF54897">
    <property type="entry name" value="Protease propeptides/inhibitors"/>
    <property type="match status" value="1"/>
</dbReference>
<evidence type="ECO:0000256" key="3">
    <source>
        <dbReference type="ARBA" id="ARBA00022729"/>
    </source>
</evidence>
<feature type="domain" description="Inhibitor I9" evidence="8">
    <location>
        <begin position="58"/>
        <end position="97"/>
    </location>
</feature>
<comment type="similarity">
    <text evidence="1 5">Belongs to the peptidase S8 family.</text>
</comment>
<evidence type="ECO:0000256" key="5">
    <source>
        <dbReference type="PROSITE-ProRule" id="PRU01240"/>
    </source>
</evidence>
<evidence type="ECO:0000259" key="8">
    <source>
        <dbReference type="Pfam" id="PF05922"/>
    </source>
</evidence>
<evidence type="ECO:0000256" key="1">
    <source>
        <dbReference type="ARBA" id="ARBA00011073"/>
    </source>
</evidence>
<dbReference type="InterPro" id="IPR050131">
    <property type="entry name" value="Peptidase_S8_subtilisin-like"/>
</dbReference>
<protein>
    <submittedName>
        <fullName evidence="9">Subtilase</fullName>
    </submittedName>
</protein>
<feature type="signal peptide" evidence="6">
    <location>
        <begin position="1"/>
        <end position="20"/>
    </location>
</feature>
<evidence type="ECO:0000256" key="4">
    <source>
        <dbReference type="ARBA" id="ARBA00022825"/>
    </source>
</evidence>
<name>A0ABR2VES0_9PEZI</name>
<evidence type="ECO:0000259" key="7">
    <source>
        <dbReference type="Pfam" id="PF00082"/>
    </source>
</evidence>
<feature type="domain" description="Peptidase S8/S53" evidence="7">
    <location>
        <begin position="122"/>
        <end position="205"/>
    </location>
</feature>